<keyword evidence="3" id="KW-1185">Reference proteome</keyword>
<evidence type="ECO:0000313" key="2">
    <source>
        <dbReference type="EMBL" id="KAF2400538.1"/>
    </source>
</evidence>
<proteinExistence type="predicted"/>
<evidence type="ECO:0000256" key="1">
    <source>
        <dbReference type="SAM" id="MobiDB-lite"/>
    </source>
</evidence>
<organism evidence="2 3">
    <name type="scientific">Trichodelitschia bisporula</name>
    <dbReference type="NCBI Taxonomy" id="703511"/>
    <lineage>
        <taxon>Eukaryota</taxon>
        <taxon>Fungi</taxon>
        <taxon>Dikarya</taxon>
        <taxon>Ascomycota</taxon>
        <taxon>Pezizomycotina</taxon>
        <taxon>Dothideomycetes</taxon>
        <taxon>Dothideomycetes incertae sedis</taxon>
        <taxon>Phaeotrichales</taxon>
        <taxon>Phaeotrichaceae</taxon>
        <taxon>Trichodelitschia</taxon>
    </lineage>
</organism>
<sequence>MAYSAWCVGAGWGWRGVQEDRREKKGGGGYNGGATCVYLARCAGAAETVTSRNVPRNWAVGRNALRVPLFSLAYRFLSSPFLSFFRFCFLSHALRSLSLFSRNSLRYPVWRECSLSIQRGRPPHPDIRTTTAKGRLNWRTRPRYSFQGGASGTRLSEHSQASNRQDDDTRRRGAASSSLLAQQAGSGAAQCTMMPTAGA</sequence>
<name>A0A6G1HWV7_9PEZI</name>
<dbReference type="EMBL" id="ML996695">
    <property type="protein sequence ID" value="KAF2400538.1"/>
    <property type="molecule type" value="Genomic_DNA"/>
</dbReference>
<dbReference type="AlphaFoldDB" id="A0A6G1HWV7"/>
<gene>
    <name evidence="2" type="ORF">EJ06DRAFT_530505</name>
</gene>
<protein>
    <submittedName>
        <fullName evidence="2">Uncharacterized protein</fullName>
    </submittedName>
</protein>
<feature type="region of interest" description="Disordered" evidence="1">
    <location>
        <begin position="142"/>
        <end position="199"/>
    </location>
</feature>
<feature type="compositionally biased region" description="Low complexity" evidence="1">
    <location>
        <begin position="174"/>
        <end position="190"/>
    </location>
</feature>
<reference evidence="2" key="1">
    <citation type="journal article" date="2020" name="Stud. Mycol.">
        <title>101 Dothideomycetes genomes: a test case for predicting lifestyles and emergence of pathogens.</title>
        <authorList>
            <person name="Haridas S."/>
            <person name="Albert R."/>
            <person name="Binder M."/>
            <person name="Bloem J."/>
            <person name="Labutti K."/>
            <person name="Salamov A."/>
            <person name="Andreopoulos B."/>
            <person name="Baker S."/>
            <person name="Barry K."/>
            <person name="Bills G."/>
            <person name="Bluhm B."/>
            <person name="Cannon C."/>
            <person name="Castanera R."/>
            <person name="Culley D."/>
            <person name="Daum C."/>
            <person name="Ezra D."/>
            <person name="Gonzalez J."/>
            <person name="Henrissat B."/>
            <person name="Kuo A."/>
            <person name="Liang C."/>
            <person name="Lipzen A."/>
            <person name="Lutzoni F."/>
            <person name="Magnuson J."/>
            <person name="Mondo S."/>
            <person name="Nolan M."/>
            <person name="Ohm R."/>
            <person name="Pangilinan J."/>
            <person name="Park H.-J."/>
            <person name="Ramirez L."/>
            <person name="Alfaro M."/>
            <person name="Sun H."/>
            <person name="Tritt A."/>
            <person name="Yoshinaga Y."/>
            <person name="Zwiers L.-H."/>
            <person name="Turgeon B."/>
            <person name="Goodwin S."/>
            <person name="Spatafora J."/>
            <person name="Crous P."/>
            <person name="Grigoriev I."/>
        </authorList>
    </citation>
    <scope>NUCLEOTIDE SEQUENCE</scope>
    <source>
        <strain evidence="2">CBS 262.69</strain>
    </source>
</reference>
<dbReference type="Proteomes" id="UP000799640">
    <property type="component" value="Unassembled WGS sequence"/>
</dbReference>
<evidence type="ECO:0000313" key="3">
    <source>
        <dbReference type="Proteomes" id="UP000799640"/>
    </source>
</evidence>
<accession>A0A6G1HWV7</accession>